<protein>
    <submittedName>
        <fullName evidence="1">Uncharacterized protein</fullName>
    </submittedName>
</protein>
<keyword evidence="2" id="KW-1185">Reference proteome</keyword>
<gene>
    <name evidence="1" type="ORF">dnl_43990</name>
</gene>
<evidence type="ECO:0000313" key="1">
    <source>
        <dbReference type="EMBL" id="QTA82036.1"/>
    </source>
</evidence>
<dbReference type="KEGG" id="dli:dnl_43990"/>
<sequence>MPHTIISVGEMPGAEAAARLLYTETAQPSVGNVHGKSPEKRS</sequence>
<organism evidence="1 2">
    <name type="scientific">Desulfonema limicola</name>
    <dbReference type="NCBI Taxonomy" id="45656"/>
    <lineage>
        <taxon>Bacteria</taxon>
        <taxon>Pseudomonadati</taxon>
        <taxon>Thermodesulfobacteriota</taxon>
        <taxon>Desulfobacteria</taxon>
        <taxon>Desulfobacterales</taxon>
        <taxon>Desulfococcaceae</taxon>
        <taxon>Desulfonema</taxon>
    </lineage>
</organism>
<reference evidence="1" key="1">
    <citation type="journal article" date="2021" name="Microb. Physiol.">
        <title>Proteogenomic Insights into the Physiology of Marine, Sulfate-Reducing, Filamentous Desulfonema limicola and Desulfonema magnum.</title>
        <authorList>
            <person name="Schnaars V."/>
            <person name="Wohlbrand L."/>
            <person name="Scheve S."/>
            <person name="Hinrichs C."/>
            <person name="Reinhardt R."/>
            <person name="Rabus R."/>
        </authorList>
    </citation>
    <scope>NUCLEOTIDE SEQUENCE</scope>
    <source>
        <strain evidence="1">5ac10</strain>
    </source>
</reference>
<dbReference type="Proteomes" id="UP000663720">
    <property type="component" value="Chromosome"/>
</dbReference>
<proteinExistence type="predicted"/>
<accession>A0A975BAM0</accession>
<evidence type="ECO:0000313" key="2">
    <source>
        <dbReference type="Proteomes" id="UP000663720"/>
    </source>
</evidence>
<dbReference type="EMBL" id="CP061799">
    <property type="protein sequence ID" value="QTA82036.1"/>
    <property type="molecule type" value="Genomic_DNA"/>
</dbReference>
<dbReference type="AlphaFoldDB" id="A0A975BAM0"/>
<name>A0A975BAM0_9BACT</name>